<dbReference type="HOGENOM" id="CLU_651829_0_0_11"/>
<reference evidence="3" key="1">
    <citation type="submission" date="2007-10" db="EMBL/GenBank/DDBJ databases">
        <title>Complete sequence of Salinispora arenicola CNS-205.</title>
        <authorList>
            <consortium name="US DOE Joint Genome Institute"/>
            <person name="Copeland A."/>
            <person name="Lucas S."/>
            <person name="Lapidus A."/>
            <person name="Barry K."/>
            <person name="Glavina del Rio T."/>
            <person name="Dalin E."/>
            <person name="Tice H."/>
            <person name="Pitluck S."/>
            <person name="Foster B."/>
            <person name="Schmutz J."/>
            <person name="Larimer F."/>
            <person name="Land M."/>
            <person name="Hauser L."/>
            <person name="Kyrpides N."/>
            <person name="Ivanova N."/>
            <person name="Jensen P.R."/>
            <person name="Moore B.S."/>
            <person name="Penn K."/>
            <person name="Jenkins C."/>
            <person name="Udwary D."/>
            <person name="Xiang L."/>
            <person name="Gontang E."/>
            <person name="Richardson P."/>
        </authorList>
    </citation>
    <scope>NUCLEOTIDE SEQUENCE [LARGE SCALE GENOMIC DNA]</scope>
    <source>
        <strain evidence="3">CNS-205</strain>
    </source>
</reference>
<feature type="transmembrane region" description="Helical" evidence="1">
    <location>
        <begin position="362"/>
        <end position="381"/>
    </location>
</feature>
<protein>
    <submittedName>
        <fullName evidence="3">LPXTG-motif cell wall anchor domain</fullName>
    </submittedName>
</protein>
<feature type="chain" id="PRO_5038629200" evidence="2">
    <location>
        <begin position="21"/>
        <end position="398"/>
    </location>
</feature>
<dbReference type="KEGG" id="saq:Sare_1032"/>
<sequence length="398" mass="40054">MGAGAVGFLVAGSFAAPAYAVDGTDLSVELSGTTIAAGSTEKVVEIDLENVGKTTPESVDIIFTVGDLVGAFQFADICDDDPADGTVHCSVDKAFIPEPGGTSDLSYLVTRADDSADASGELTVTVLVDGDDNTANNTDTAEVVIGEHGVDLGVVAEDVRTPIDADASLESGAPVYVDGSITPGGSTAVVATVSNQGDMTADGVRVSVTLPEQASFTEPEQGCEYSADNRTVTCDYSEIMLIPADHDTQDGDATSGGSFWFPAKIDAGVAKSGALTGGSVTVAALAAVPYGPKQNIAAPTTLPENVELLDAADIDKVVDVDESDNTDTYSIFVSVNGGSGGGSTGGDGDGGSLPVTGAQAGLFGGIGAFVIVLGAVLFLVARRRRVVLMTPGDEKPTA</sequence>
<evidence type="ECO:0000313" key="3">
    <source>
        <dbReference type="EMBL" id="ABV96941.1"/>
    </source>
</evidence>
<keyword evidence="1" id="KW-1133">Transmembrane helix</keyword>
<gene>
    <name evidence="3" type="ordered locus">Sare_1032</name>
</gene>
<dbReference type="NCBIfam" id="TIGR01167">
    <property type="entry name" value="LPXTG_anchor"/>
    <property type="match status" value="1"/>
</dbReference>
<evidence type="ECO:0000256" key="2">
    <source>
        <dbReference type="SAM" id="SignalP"/>
    </source>
</evidence>
<dbReference type="EMBL" id="CP000850">
    <property type="protein sequence ID" value="ABV96941.1"/>
    <property type="molecule type" value="Genomic_DNA"/>
</dbReference>
<organism evidence="3">
    <name type="scientific">Salinispora arenicola (strain CNS-205)</name>
    <dbReference type="NCBI Taxonomy" id="391037"/>
    <lineage>
        <taxon>Bacteria</taxon>
        <taxon>Bacillati</taxon>
        <taxon>Actinomycetota</taxon>
        <taxon>Actinomycetes</taxon>
        <taxon>Micromonosporales</taxon>
        <taxon>Micromonosporaceae</taxon>
        <taxon>Salinispora</taxon>
    </lineage>
</organism>
<keyword evidence="1" id="KW-0472">Membrane</keyword>
<evidence type="ECO:0000256" key="1">
    <source>
        <dbReference type="SAM" id="Phobius"/>
    </source>
</evidence>
<name>A8M4L7_SALAI</name>
<proteinExistence type="predicted"/>
<dbReference type="AlphaFoldDB" id="A8M4L7"/>
<accession>A8M4L7</accession>
<feature type="signal peptide" evidence="2">
    <location>
        <begin position="1"/>
        <end position="20"/>
    </location>
</feature>
<keyword evidence="2" id="KW-0732">Signal</keyword>
<dbReference type="eggNOG" id="COG0435">
    <property type="taxonomic scope" value="Bacteria"/>
</dbReference>
<keyword evidence="1" id="KW-0812">Transmembrane</keyword>